<dbReference type="Proteomes" id="UP001200544">
    <property type="component" value="Unassembled WGS sequence"/>
</dbReference>
<reference evidence="1" key="1">
    <citation type="submission" date="2021-07" db="EMBL/GenBank/DDBJ databases">
        <title>Comparative genomics of Bacteroides fragilis group isolates reveals species-dependent resistance mechanisms and validates clinical tools for resistance prediction.</title>
        <authorList>
            <person name="Wallace M.J."/>
            <person name="Jean S."/>
            <person name="Wallace M.A."/>
            <person name="Carey-Ann B.D."/>
            <person name="Dantas G."/>
        </authorList>
    </citation>
    <scope>NUCLEOTIDE SEQUENCE</scope>
    <source>
        <strain evidence="1">BJH_160</strain>
    </source>
</reference>
<dbReference type="AlphaFoldDB" id="A0AAW4Z595"/>
<protein>
    <submittedName>
        <fullName evidence="1">NVEALA domain-containing protein</fullName>
    </submittedName>
</protein>
<evidence type="ECO:0000313" key="1">
    <source>
        <dbReference type="EMBL" id="MCE9237954.1"/>
    </source>
</evidence>
<dbReference type="EMBL" id="JAHYQA010000006">
    <property type="protein sequence ID" value="MCE9237954.1"/>
    <property type="molecule type" value="Genomic_DNA"/>
</dbReference>
<sequence>MKKNLLLLLCIVAILFTKYLASHEKRQSALLLYNIEALAANSEHADIGHCYGTGTLDCPVSHDKVKYIAGGYSLEGLY</sequence>
<organism evidence="1 2">
    <name type="scientific">Bacteroides thetaiotaomicron</name>
    <dbReference type="NCBI Taxonomy" id="818"/>
    <lineage>
        <taxon>Bacteria</taxon>
        <taxon>Pseudomonadati</taxon>
        <taxon>Bacteroidota</taxon>
        <taxon>Bacteroidia</taxon>
        <taxon>Bacteroidales</taxon>
        <taxon>Bacteroidaceae</taxon>
        <taxon>Bacteroides</taxon>
    </lineage>
</organism>
<gene>
    <name evidence="1" type="ORF">K0H07_12465</name>
</gene>
<evidence type="ECO:0000313" key="2">
    <source>
        <dbReference type="Proteomes" id="UP001200544"/>
    </source>
</evidence>
<accession>A0AAW4Z595</accession>
<name>A0AAW4Z595_BACT4</name>
<comment type="caution">
    <text evidence="1">The sequence shown here is derived from an EMBL/GenBank/DDBJ whole genome shotgun (WGS) entry which is preliminary data.</text>
</comment>
<proteinExistence type="predicted"/>
<dbReference type="RefSeq" id="WP_217741359.1">
    <property type="nucleotide sequence ID" value="NZ_BAABZI010000001.1"/>
</dbReference>